<evidence type="ECO:0000313" key="3">
    <source>
        <dbReference type="Proteomes" id="UP000693970"/>
    </source>
</evidence>
<organism evidence="2 3">
    <name type="scientific">Nitzschia inconspicua</name>
    <dbReference type="NCBI Taxonomy" id="303405"/>
    <lineage>
        <taxon>Eukaryota</taxon>
        <taxon>Sar</taxon>
        <taxon>Stramenopiles</taxon>
        <taxon>Ochrophyta</taxon>
        <taxon>Bacillariophyta</taxon>
        <taxon>Bacillariophyceae</taxon>
        <taxon>Bacillariophycidae</taxon>
        <taxon>Bacillariales</taxon>
        <taxon>Bacillariaceae</taxon>
        <taxon>Nitzschia</taxon>
    </lineage>
</organism>
<feature type="domain" description="PiggyBac transposable element-derived protein" evidence="1">
    <location>
        <begin position="3"/>
        <end position="115"/>
    </location>
</feature>
<sequence>MGVLVYTGKYTSSDTRPESTKKTVQVVQQLCKPLRGSHRTVYVDRFYSSVDLLKQLGDIHLYTKGRVLSNRIPRSMTIAKRSREFKTLNRGDAVNNVLTYITTKGTSNALVQYNKATNGKQEPYNIVDFKNKVIEALVGPLLRDDIPSEQSVAHCMTNISCAERQRCTYCSLRGKVARTRYMCKGCGVPYCCIGSGKTDKDCFASAHENGGNREICIQHYRMQQTNTRKNLLKKRK</sequence>
<dbReference type="Proteomes" id="UP000693970">
    <property type="component" value="Unassembled WGS sequence"/>
</dbReference>
<dbReference type="InterPro" id="IPR029526">
    <property type="entry name" value="PGBD"/>
</dbReference>
<accession>A0A9K3LPA7</accession>
<proteinExistence type="predicted"/>
<dbReference type="AlphaFoldDB" id="A0A9K3LPA7"/>
<dbReference type="EMBL" id="JAGRRH010000009">
    <property type="protein sequence ID" value="KAG7364416.1"/>
    <property type="molecule type" value="Genomic_DNA"/>
</dbReference>
<protein>
    <submittedName>
        <fullName evidence="2">Transposase IS4</fullName>
    </submittedName>
</protein>
<reference evidence="2" key="1">
    <citation type="journal article" date="2021" name="Sci. Rep.">
        <title>Diploid genomic architecture of Nitzschia inconspicua, an elite biomass production diatom.</title>
        <authorList>
            <person name="Oliver A."/>
            <person name="Podell S."/>
            <person name="Pinowska A."/>
            <person name="Traller J.C."/>
            <person name="Smith S.R."/>
            <person name="McClure R."/>
            <person name="Beliaev A."/>
            <person name="Bohutskyi P."/>
            <person name="Hill E.A."/>
            <person name="Rabines A."/>
            <person name="Zheng H."/>
            <person name="Allen L.Z."/>
            <person name="Kuo A."/>
            <person name="Grigoriev I.V."/>
            <person name="Allen A.E."/>
            <person name="Hazlebeck D."/>
            <person name="Allen E.E."/>
        </authorList>
    </citation>
    <scope>NUCLEOTIDE SEQUENCE</scope>
    <source>
        <strain evidence="2">Hildebrandi</strain>
    </source>
</reference>
<keyword evidence="3" id="KW-1185">Reference proteome</keyword>
<dbReference type="PANTHER" id="PTHR46599">
    <property type="entry name" value="PIGGYBAC TRANSPOSABLE ELEMENT-DERIVED PROTEIN 4"/>
    <property type="match status" value="1"/>
</dbReference>
<dbReference type="PANTHER" id="PTHR46599:SF3">
    <property type="entry name" value="PIGGYBAC TRANSPOSABLE ELEMENT-DERIVED PROTEIN 4"/>
    <property type="match status" value="1"/>
</dbReference>
<name>A0A9K3LPA7_9STRA</name>
<reference evidence="2" key="2">
    <citation type="submission" date="2021-04" db="EMBL/GenBank/DDBJ databases">
        <authorList>
            <person name="Podell S."/>
        </authorList>
    </citation>
    <scope>NUCLEOTIDE SEQUENCE</scope>
    <source>
        <strain evidence="2">Hildebrandi</strain>
    </source>
</reference>
<dbReference type="Pfam" id="PF13843">
    <property type="entry name" value="DDE_Tnp_1_7"/>
    <property type="match status" value="1"/>
</dbReference>
<evidence type="ECO:0000313" key="2">
    <source>
        <dbReference type="EMBL" id="KAG7364416.1"/>
    </source>
</evidence>
<evidence type="ECO:0000259" key="1">
    <source>
        <dbReference type="Pfam" id="PF13843"/>
    </source>
</evidence>
<gene>
    <name evidence="2" type="ORF">IV203_037618</name>
</gene>
<comment type="caution">
    <text evidence="2">The sequence shown here is derived from an EMBL/GenBank/DDBJ whole genome shotgun (WGS) entry which is preliminary data.</text>
</comment>